<gene>
    <name evidence="1" type="ORF">SR858_19370</name>
</gene>
<organism evidence="1 2">
    <name type="scientific">Duganella zoogloeoides</name>
    <dbReference type="NCBI Taxonomy" id="75659"/>
    <lineage>
        <taxon>Bacteria</taxon>
        <taxon>Pseudomonadati</taxon>
        <taxon>Pseudomonadota</taxon>
        <taxon>Betaproteobacteria</taxon>
        <taxon>Burkholderiales</taxon>
        <taxon>Oxalobacteraceae</taxon>
        <taxon>Telluria group</taxon>
        <taxon>Duganella</taxon>
    </lineage>
</organism>
<proteinExistence type="predicted"/>
<reference evidence="1 2" key="1">
    <citation type="submission" date="2023-11" db="EMBL/GenBank/DDBJ databases">
        <title>MicrobeMod: A computational toolkit for identifying prokaryotic methylation and restriction-modification with nanopore sequencing.</title>
        <authorList>
            <person name="Crits-Christoph A."/>
            <person name="Kang S.C."/>
            <person name="Lee H."/>
            <person name="Ostrov N."/>
        </authorList>
    </citation>
    <scope>NUCLEOTIDE SEQUENCE [LARGE SCALE GENOMIC DNA]</scope>
    <source>
        <strain evidence="1 2">ATCC 25935</strain>
    </source>
</reference>
<name>A0ABZ0XTY2_9BURK</name>
<dbReference type="EMBL" id="CP140152">
    <property type="protein sequence ID" value="WQH03196.1"/>
    <property type="molecule type" value="Genomic_DNA"/>
</dbReference>
<dbReference type="Proteomes" id="UP001326110">
    <property type="component" value="Chromosome"/>
</dbReference>
<dbReference type="GeneID" id="43163642"/>
<evidence type="ECO:0008006" key="3">
    <source>
        <dbReference type="Google" id="ProtNLM"/>
    </source>
</evidence>
<dbReference type="RefSeq" id="WP_019921906.1">
    <property type="nucleotide sequence ID" value="NZ_CP140152.1"/>
</dbReference>
<evidence type="ECO:0000313" key="1">
    <source>
        <dbReference type="EMBL" id="WQH03196.1"/>
    </source>
</evidence>
<protein>
    <recommendedName>
        <fullName evidence="3">Tetratricopeptide repeat protein</fullName>
    </recommendedName>
</protein>
<accession>A0ABZ0XTY2</accession>
<keyword evidence="2" id="KW-1185">Reference proteome</keyword>
<evidence type="ECO:0000313" key="2">
    <source>
        <dbReference type="Proteomes" id="UP001326110"/>
    </source>
</evidence>
<sequence length="254" mass="27562">MDNVHDILDRAWTAHSAGQFDAALQDYIWLFDATSERDSDVAPLRLSYVLNAWAKLAEEHLPARQALVALRDRDAERLLAGAGSDGTDTGADIDTDANLFNDVRAINDKLGDAQHTYQLFQRLPASLARECANSALPSMMACGDFTLAHTYLPHPDAHLGDYAAEVNAHVATLDLLGDAGMSELLATVYNYMTEVRLILELLEGYGDHAAADRLRQQAAALITSAEARACIEAEFAHPGTTLDAMVELQNAALI</sequence>